<evidence type="ECO:0000313" key="2">
    <source>
        <dbReference type="Proteomes" id="UP001140087"/>
    </source>
</evidence>
<keyword evidence="2" id="KW-1185">Reference proteome</keyword>
<gene>
    <name evidence="1" type="ORF">H4R21_000214</name>
</gene>
<evidence type="ECO:0000313" key="1">
    <source>
        <dbReference type="EMBL" id="KAJ2808084.1"/>
    </source>
</evidence>
<comment type="caution">
    <text evidence="1">The sequence shown here is derived from an EMBL/GenBank/DDBJ whole genome shotgun (WGS) entry which is preliminary data.</text>
</comment>
<accession>A0ACC1LH59</accession>
<organism evidence="1 2">
    <name type="scientific">Coemansia helicoidea</name>
    <dbReference type="NCBI Taxonomy" id="1286919"/>
    <lineage>
        <taxon>Eukaryota</taxon>
        <taxon>Fungi</taxon>
        <taxon>Fungi incertae sedis</taxon>
        <taxon>Zoopagomycota</taxon>
        <taxon>Kickxellomycotina</taxon>
        <taxon>Kickxellomycetes</taxon>
        <taxon>Kickxellales</taxon>
        <taxon>Kickxellaceae</taxon>
        <taxon>Coemansia</taxon>
    </lineage>
</organism>
<proteinExistence type="predicted"/>
<name>A0ACC1LH59_9FUNG</name>
<sequence length="421" mass="44256">MPAGRAAVAGPAQRGVPTFYIEVVDNLGIVDIYAKSGAEVGAQLAGPTSVRVGRHAPITLPIPVCPQKATTAALPPAAGGAGAGWVRIRAPIDRCAGRARLEEATRAIARIGRSVTAASIGELKDIRCQTCGASILSEDMQNADFPCNVRDLPSAHWSELVDCWMCHPEEDTLNVNPELMFAFEPDTESAAVRDGPDPAGGSGPSPSSGVHMWVGNTFGLVPIALTRGLSAKVVPLGDKERFHNAYSPLYCASCAGMVGEAGRVGRRRTAKLYLHRIGIRNTTATLTAGLSQVACSELLSHAGAHAIYKFVIEGRVSCQPAALVHLVGWNADILASPAPDSTADASATPVFERCAKVLFLGPGDKDFDAVSKQWLAGDAAELVAFLDEDCACLLELLAANSRRIPPQLRTMAGMTRSFLAL</sequence>
<dbReference type="Proteomes" id="UP001140087">
    <property type="component" value="Unassembled WGS sequence"/>
</dbReference>
<dbReference type="EMBL" id="JANBUN010000016">
    <property type="protein sequence ID" value="KAJ2808084.1"/>
    <property type="molecule type" value="Genomic_DNA"/>
</dbReference>
<reference evidence="1" key="1">
    <citation type="submission" date="2022-07" db="EMBL/GenBank/DDBJ databases">
        <title>Phylogenomic reconstructions and comparative analyses of Kickxellomycotina fungi.</title>
        <authorList>
            <person name="Reynolds N.K."/>
            <person name="Stajich J.E."/>
            <person name="Barry K."/>
            <person name="Grigoriev I.V."/>
            <person name="Crous P."/>
            <person name="Smith M.E."/>
        </authorList>
    </citation>
    <scope>NUCLEOTIDE SEQUENCE</scope>
    <source>
        <strain evidence="1">BCRC 34780</strain>
    </source>
</reference>
<protein>
    <submittedName>
        <fullName evidence="1">Uncharacterized protein</fullName>
    </submittedName>
</protein>